<dbReference type="Pfam" id="PF10712">
    <property type="entry name" value="NAD-GH"/>
    <property type="match status" value="1"/>
</dbReference>
<dbReference type="EMBL" id="CAEZYU010000072">
    <property type="protein sequence ID" value="CAB4748614.1"/>
    <property type="molecule type" value="Genomic_DNA"/>
</dbReference>
<dbReference type="InterPro" id="IPR019651">
    <property type="entry name" value="Glutamate_DH_NAD-spec"/>
</dbReference>
<evidence type="ECO:0000313" key="1">
    <source>
        <dbReference type="EMBL" id="CAB4748614.1"/>
    </source>
</evidence>
<name>A0A6J6TPC0_9ZZZZ</name>
<accession>A0A6J6TPC0</accession>
<gene>
    <name evidence="1" type="ORF">UFOPK2766_01512</name>
</gene>
<dbReference type="AlphaFoldDB" id="A0A6J6TPC0"/>
<proteinExistence type="predicted"/>
<reference evidence="1" key="1">
    <citation type="submission" date="2020-05" db="EMBL/GenBank/DDBJ databases">
        <authorList>
            <person name="Chiriac C."/>
            <person name="Salcher M."/>
            <person name="Ghai R."/>
            <person name="Kavagutti S V."/>
        </authorList>
    </citation>
    <scope>NUCLEOTIDE SEQUENCE</scope>
</reference>
<protein>
    <submittedName>
        <fullName evidence="1">Unannotated protein</fullName>
    </submittedName>
</protein>
<sequence>MWLVASEFFDQLLHCRHTSRAAHHDDVVNLAGGQTSVFDCMVERNLAALNQVCGEFLELGAGKGVVQVERPSVSSGDEGQIDLGLRNLGELNLGLLGSFTKPLNCHLVFAQIHPVIPLEGVHEPVNDALIPIVAAQAGIAMSGLHFEHTVANFKNRNVEGSAAKVEDKNRLILIFFLHAIGKSGSSWLVDNTKDLKASNLTGLFRSRALSIIKIRRHRDDGLSHRVTKVGLCISLELHERASRDLL</sequence>
<organism evidence="1">
    <name type="scientific">freshwater metagenome</name>
    <dbReference type="NCBI Taxonomy" id="449393"/>
    <lineage>
        <taxon>unclassified sequences</taxon>
        <taxon>metagenomes</taxon>
        <taxon>ecological metagenomes</taxon>
    </lineage>
</organism>